<dbReference type="InterPro" id="IPR029498">
    <property type="entry name" value="HeLo_dom"/>
</dbReference>
<evidence type="ECO:0000313" key="3">
    <source>
        <dbReference type="Proteomes" id="UP000050424"/>
    </source>
</evidence>
<feature type="domain" description="Prion-inhibition and propagation HeLo" evidence="1">
    <location>
        <begin position="13"/>
        <end position="207"/>
    </location>
</feature>
<gene>
    <name evidence="2" type="ORF">AK830_g2044</name>
</gene>
<keyword evidence="3" id="KW-1185">Reference proteome</keyword>
<dbReference type="InterPro" id="IPR038305">
    <property type="entry name" value="HeLo_sf"/>
</dbReference>
<name>A0A0P7BXC9_9HYPO</name>
<proteinExistence type="predicted"/>
<dbReference type="Proteomes" id="UP000050424">
    <property type="component" value="Unassembled WGS sequence"/>
</dbReference>
<evidence type="ECO:0000313" key="2">
    <source>
        <dbReference type="EMBL" id="KPM44499.1"/>
    </source>
</evidence>
<dbReference type="EMBL" id="LKCW01000018">
    <property type="protein sequence ID" value="KPM44499.1"/>
    <property type="molecule type" value="Genomic_DNA"/>
</dbReference>
<accession>A0A0P7BXC9</accession>
<protein>
    <recommendedName>
        <fullName evidence="1">Prion-inhibition and propagation HeLo domain-containing protein</fullName>
    </recommendedName>
</protein>
<sequence length="275" mass="31344">MESNSIISTLVSTLVYEFQGIHISNAFDGEFKLYQAQPAILQLRLLRWAQAVGAIITEKDEYQEMPLRGGGNMIDVPTLVLKGGLSQTGRVEDVLHAMRLVLGRAQKESLRCNRPKNTDEMSNSFQGGGEELCPPRFKRLNLKLQELINKRWHDPTRVKGTRWLLHHREQCELFKSQILGHFDQLEKFVEPESRLVELSQEDCKAMGDSLTTLLDVIGECDPRLKEAAKKRLQDEENSTRVSFSATNNYGQQIGVFRAEMRGISFGTNNTIHNQW</sequence>
<evidence type="ECO:0000259" key="1">
    <source>
        <dbReference type="Pfam" id="PF14479"/>
    </source>
</evidence>
<dbReference type="AlphaFoldDB" id="A0A0P7BXC9"/>
<dbReference type="STRING" id="78410.A0A0P7BXC9"/>
<dbReference type="OrthoDB" id="20872at2759"/>
<comment type="caution">
    <text evidence="2">The sequence shown here is derived from an EMBL/GenBank/DDBJ whole genome shotgun (WGS) entry which is preliminary data.</text>
</comment>
<organism evidence="2 3">
    <name type="scientific">Neonectria ditissima</name>
    <dbReference type="NCBI Taxonomy" id="78410"/>
    <lineage>
        <taxon>Eukaryota</taxon>
        <taxon>Fungi</taxon>
        <taxon>Dikarya</taxon>
        <taxon>Ascomycota</taxon>
        <taxon>Pezizomycotina</taxon>
        <taxon>Sordariomycetes</taxon>
        <taxon>Hypocreomycetidae</taxon>
        <taxon>Hypocreales</taxon>
        <taxon>Nectriaceae</taxon>
        <taxon>Neonectria</taxon>
    </lineage>
</organism>
<dbReference type="Pfam" id="PF14479">
    <property type="entry name" value="HeLo"/>
    <property type="match status" value="1"/>
</dbReference>
<dbReference type="Gene3D" id="1.20.120.1020">
    <property type="entry name" value="Prion-inhibition and propagation, HeLo domain"/>
    <property type="match status" value="1"/>
</dbReference>
<reference evidence="2 3" key="1">
    <citation type="submission" date="2015-09" db="EMBL/GenBank/DDBJ databases">
        <title>Draft genome of a European isolate of the apple canker pathogen Neonectria ditissima.</title>
        <authorList>
            <person name="Gomez-Cortecero A."/>
            <person name="Harrison R.J."/>
            <person name="Armitage A.D."/>
        </authorList>
    </citation>
    <scope>NUCLEOTIDE SEQUENCE [LARGE SCALE GENOMIC DNA]</scope>
    <source>
        <strain evidence="2 3">R09/05</strain>
    </source>
</reference>